<name>A0ABR6GUR7_9BURK</name>
<comment type="caution">
    <text evidence="2">The sequence shown here is derived from an EMBL/GenBank/DDBJ whole genome shotgun (WGS) entry which is preliminary data.</text>
</comment>
<feature type="region of interest" description="Disordered" evidence="1">
    <location>
        <begin position="1"/>
        <end position="21"/>
    </location>
</feature>
<reference evidence="2 3" key="1">
    <citation type="submission" date="2020-08" db="EMBL/GenBank/DDBJ databases">
        <title>Genomic Encyclopedia of Type Strains, Phase III (KMG-III): the genomes of soil and plant-associated and newly described type strains.</title>
        <authorList>
            <person name="Whitman W."/>
        </authorList>
    </citation>
    <scope>NUCLEOTIDE SEQUENCE [LARGE SCALE GENOMIC DNA]</scope>
    <source>
        <strain evidence="2 3">CECT 7247</strain>
    </source>
</reference>
<accession>A0ABR6GUR7</accession>
<keyword evidence="3" id="KW-1185">Reference proteome</keyword>
<evidence type="ECO:0000256" key="1">
    <source>
        <dbReference type="SAM" id="MobiDB-lite"/>
    </source>
</evidence>
<feature type="region of interest" description="Disordered" evidence="1">
    <location>
        <begin position="44"/>
        <end position="74"/>
    </location>
</feature>
<proteinExistence type="predicted"/>
<dbReference type="EMBL" id="JACHXO010000005">
    <property type="protein sequence ID" value="MBB3195466.1"/>
    <property type="molecule type" value="Genomic_DNA"/>
</dbReference>
<evidence type="ECO:0000313" key="2">
    <source>
        <dbReference type="EMBL" id="MBB3195466.1"/>
    </source>
</evidence>
<dbReference type="Proteomes" id="UP000574369">
    <property type="component" value="Unassembled WGS sequence"/>
</dbReference>
<evidence type="ECO:0000313" key="3">
    <source>
        <dbReference type="Proteomes" id="UP000574369"/>
    </source>
</evidence>
<organism evidence="2 3">
    <name type="scientific">Roseateles terrae</name>
    <dbReference type="NCBI Taxonomy" id="431060"/>
    <lineage>
        <taxon>Bacteria</taxon>
        <taxon>Pseudomonadati</taxon>
        <taxon>Pseudomonadota</taxon>
        <taxon>Betaproteobacteria</taxon>
        <taxon>Burkholderiales</taxon>
        <taxon>Sphaerotilaceae</taxon>
        <taxon>Roseateles</taxon>
    </lineage>
</organism>
<sequence>MTRERRFTSSPEGSRLPLHGPVTDAQLRAYLAARETMRQLKAAVGAGAGRPCFARNWRPQPPAANSSDRTPSPE</sequence>
<gene>
    <name evidence="2" type="ORF">FHS28_002872</name>
</gene>
<feature type="compositionally biased region" description="Polar residues" evidence="1">
    <location>
        <begin position="63"/>
        <end position="74"/>
    </location>
</feature>
<protein>
    <submittedName>
        <fullName evidence="2">Uncharacterized protein</fullName>
    </submittedName>
</protein>